<dbReference type="STRING" id="630515.SAMN04489812_1423"/>
<dbReference type="GO" id="GO:0032259">
    <property type="term" value="P:methylation"/>
    <property type="evidence" value="ECO:0007669"/>
    <property type="project" value="UniProtKB-KW"/>
</dbReference>
<dbReference type="OrthoDB" id="3825914at2"/>
<keyword evidence="2" id="KW-0808">Transferase</keyword>
<dbReference type="Proteomes" id="UP000199103">
    <property type="component" value="Chromosome I"/>
</dbReference>
<organism evidence="2 3">
    <name type="scientific">Microlunatus soli</name>
    <dbReference type="NCBI Taxonomy" id="630515"/>
    <lineage>
        <taxon>Bacteria</taxon>
        <taxon>Bacillati</taxon>
        <taxon>Actinomycetota</taxon>
        <taxon>Actinomycetes</taxon>
        <taxon>Propionibacteriales</taxon>
        <taxon>Propionibacteriaceae</taxon>
        <taxon>Microlunatus</taxon>
    </lineage>
</organism>
<reference evidence="2 3" key="1">
    <citation type="submission" date="2016-10" db="EMBL/GenBank/DDBJ databases">
        <authorList>
            <person name="de Groot N.N."/>
        </authorList>
    </citation>
    <scope>NUCLEOTIDE SEQUENCE [LARGE SCALE GENOMIC DNA]</scope>
    <source>
        <strain evidence="2 3">DSM 21800</strain>
    </source>
</reference>
<proteinExistence type="predicted"/>
<sequence length="152" mass="16956">MSGRRSDENEHFAAYAEIRSRRLDQWSDPHEQRTGYDDVPSRQFVDRVVRPADNAARSALVYGCGSGGSAVRLAELGYRVTAVDLVPDAVTLAREHARRRGGDIEFAIQDVWRWGPTTARFDLILDQRDATGIVWTPTATASPDSVVRSGRR</sequence>
<accession>A0A1H1QXA2</accession>
<gene>
    <name evidence="2" type="ORF">SAMN04489812_1423</name>
</gene>
<evidence type="ECO:0000259" key="1">
    <source>
        <dbReference type="Pfam" id="PF13649"/>
    </source>
</evidence>
<dbReference type="GO" id="GO:0008168">
    <property type="term" value="F:methyltransferase activity"/>
    <property type="evidence" value="ECO:0007669"/>
    <property type="project" value="UniProtKB-KW"/>
</dbReference>
<dbReference type="EMBL" id="LT629772">
    <property type="protein sequence ID" value="SDS27996.1"/>
    <property type="molecule type" value="Genomic_DNA"/>
</dbReference>
<dbReference type="InterPro" id="IPR029063">
    <property type="entry name" value="SAM-dependent_MTases_sf"/>
</dbReference>
<dbReference type="InterPro" id="IPR041698">
    <property type="entry name" value="Methyltransf_25"/>
</dbReference>
<dbReference type="Gene3D" id="3.40.50.150">
    <property type="entry name" value="Vaccinia Virus protein VP39"/>
    <property type="match status" value="1"/>
</dbReference>
<dbReference type="RefSeq" id="WP_091522085.1">
    <property type="nucleotide sequence ID" value="NZ_LT629772.1"/>
</dbReference>
<name>A0A1H1QXA2_9ACTN</name>
<evidence type="ECO:0000313" key="2">
    <source>
        <dbReference type="EMBL" id="SDS27996.1"/>
    </source>
</evidence>
<protein>
    <submittedName>
        <fullName evidence="2">Methyltransferase domain-containing protein</fullName>
    </submittedName>
</protein>
<dbReference type="Pfam" id="PF13649">
    <property type="entry name" value="Methyltransf_25"/>
    <property type="match status" value="1"/>
</dbReference>
<dbReference type="SUPFAM" id="SSF53335">
    <property type="entry name" value="S-adenosyl-L-methionine-dependent methyltransferases"/>
    <property type="match status" value="1"/>
</dbReference>
<keyword evidence="2" id="KW-0489">Methyltransferase</keyword>
<keyword evidence="3" id="KW-1185">Reference proteome</keyword>
<dbReference type="AlphaFoldDB" id="A0A1H1QXA2"/>
<dbReference type="CDD" id="cd02440">
    <property type="entry name" value="AdoMet_MTases"/>
    <property type="match status" value="1"/>
</dbReference>
<evidence type="ECO:0000313" key="3">
    <source>
        <dbReference type="Proteomes" id="UP000199103"/>
    </source>
</evidence>
<feature type="domain" description="Methyltransferase" evidence="1">
    <location>
        <begin position="61"/>
        <end position="135"/>
    </location>
</feature>